<proteinExistence type="predicted"/>
<dbReference type="Proteomes" id="UP000095767">
    <property type="component" value="Unassembled WGS sequence"/>
</dbReference>
<accession>A0A1E5VHA4</accession>
<dbReference type="OrthoDB" id="1298255at2759"/>
<dbReference type="AlphaFoldDB" id="A0A1E5VHA4"/>
<reference evidence="1 2" key="1">
    <citation type="submission" date="2016-09" db="EMBL/GenBank/DDBJ databases">
        <title>The draft genome of Dichanthelium oligosanthes: A C3 panicoid grass species.</title>
        <authorList>
            <person name="Studer A.J."/>
            <person name="Schnable J.C."/>
            <person name="Brutnell T.P."/>
        </authorList>
    </citation>
    <scope>NUCLEOTIDE SEQUENCE [LARGE SCALE GENOMIC DNA]</scope>
    <source>
        <strain evidence="2">cv. Kellogg 1175</strain>
        <tissue evidence="1">Leaf</tissue>
    </source>
</reference>
<keyword evidence="2" id="KW-1185">Reference proteome</keyword>
<dbReference type="Gene3D" id="1.20.1250.20">
    <property type="entry name" value="MFS general substrate transporter like domains"/>
    <property type="match status" value="1"/>
</dbReference>
<evidence type="ECO:0000313" key="2">
    <source>
        <dbReference type="Proteomes" id="UP000095767"/>
    </source>
</evidence>
<dbReference type="STRING" id="888268.A0A1E5VHA4"/>
<gene>
    <name evidence="1" type="ORF">BAE44_0014464</name>
</gene>
<dbReference type="InterPro" id="IPR036259">
    <property type="entry name" value="MFS_trans_sf"/>
</dbReference>
<organism evidence="1 2">
    <name type="scientific">Dichanthelium oligosanthes</name>
    <dbReference type="NCBI Taxonomy" id="888268"/>
    <lineage>
        <taxon>Eukaryota</taxon>
        <taxon>Viridiplantae</taxon>
        <taxon>Streptophyta</taxon>
        <taxon>Embryophyta</taxon>
        <taxon>Tracheophyta</taxon>
        <taxon>Spermatophyta</taxon>
        <taxon>Magnoliopsida</taxon>
        <taxon>Liliopsida</taxon>
        <taxon>Poales</taxon>
        <taxon>Poaceae</taxon>
        <taxon>PACMAD clade</taxon>
        <taxon>Panicoideae</taxon>
        <taxon>Panicodae</taxon>
        <taxon>Paniceae</taxon>
        <taxon>Dichantheliinae</taxon>
        <taxon>Dichanthelium</taxon>
    </lineage>
</organism>
<evidence type="ECO:0000313" key="1">
    <source>
        <dbReference type="EMBL" id="OEL24518.1"/>
    </source>
</evidence>
<comment type="caution">
    <text evidence="1">The sequence shown here is derived from an EMBL/GenBank/DDBJ whole genome shotgun (WGS) entry which is preliminary data.</text>
</comment>
<name>A0A1E5VHA4_9POAL</name>
<dbReference type="EMBL" id="LWDX02039551">
    <property type="protein sequence ID" value="OEL24518.1"/>
    <property type="molecule type" value="Genomic_DNA"/>
</dbReference>
<sequence>MLLEMARCMVLVKGNGKQVAGDMQAVLDVPIEVKKEKISMYKVANEYPLLRWEFARRHGLHLIGTTTMWFLQEITFYSQNLTQKDVFSAILLTS</sequence>
<protein>
    <submittedName>
        <fullName evidence="1">Inorganic phosphate transporter 1-11</fullName>
    </submittedName>
</protein>